<evidence type="ECO:0000313" key="2">
    <source>
        <dbReference type="EMBL" id="TCO43290.1"/>
    </source>
</evidence>
<dbReference type="EMBL" id="SLWQ01000001">
    <property type="protein sequence ID" value="TCO43290.1"/>
    <property type="molecule type" value="Genomic_DNA"/>
</dbReference>
<comment type="caution">
    <text evidence="2">The sequence shown here is derived from an EMBL/GenBank/DDBJ whole genome shotgun (WGS) entry which is preliminary data.</text>
</comment>
<keyword evidence="3" id="KW-1185">Reference proteome</keyword>
<dbReference type="RefSeq" id="WP_131993501.1">
    <property type="nucleotide sequence ID" value="NZ_JACGXM010000002.1"/>
</dbReference>
<keyword evidence="1" id="KW-0472">Membrane</keyword>
<dbReference type="AlphaFoldDB" id="A0A4V2S391"/>
<protein>
    <submittedName>
        <fullName evidence="2">Uncharacterized protein</fullName>
    </submittedName>
</protein>
<keyword evidence="1" id="KW-1133">Transmembrane helix</keyword>
<evidence type="ECO:0000313" key="3">
    <source>
        <dbReference type="Proteomes" id="UP000294862"/>
    </source>
</evidence>
<organism evidence="2 3">
    <name type="scientific">Dokdonella fugitiva</name>
    <dbReference type="NCBI Taxonomy" id="328517"/>
    <lineage>
        <taxon>Bacteria</taxon>
        <taxon>Pseudomonadati</taxon>
        <taxon>Pseudomonadota</taxon>
        <taxon>Gammaproteobacteria</taxon>
        <taxon>Lysobacterales</taxon>
        <taxon>Rhodanobacteraceae</taxon>
        <taxon>Dokdonella</taxon>
    </lineage>
</organism>
<proteinExistence type="predicted"/>
<sequence>MDHANGVLLLIAALVTVPSLVAGTMYWTHRRGAGIVKGWGGALFILLCWIAALGLILYRTAH</sequence>
<dbReference type="Proteomes" id="UP000294862">
    <property type="component" value="Unassembled WGS sequence"/>
</dbReference>
<feature type="transmembrane region" description="Helical" evidence="1">
    <location>
        <begin position="38"/>
        <end position="58"/>
    </location>
</feature>
<gene>
    <name evidence="2" type="ORF">EV148_101713</name>
</gene>
<name>A0A4V2S391_9GAMM</name>
<keyword evidence="1" id="KW-0812">Transmembrane</keyword>
<reference evidence="2 3" key="1">
    <citation type="journal article" date="2015" name="Stand. Genomic Sci.">
        <title>Genomic Encyclopedia of Bacterial and Archaeal Type Strains, Phase III: the genomes of soil and plant-associated and newly described type strains.</title>
        <authorList>
            <person name="Whitman W.B."/>
            <person name="Woyke T."/>
            <person name="Klenk H.P."/>
            <person name="Zhou Y."/>
            <person name="Lilburn T.G."/>
            <person name="Beck B.J."/>
            <person name="De Vos P."/>
            <person name="Vandamme P."/>
            <person name="Eisen J.A."/>
            <person name="Garrity G."/>
            <person name="Hugenholtz P."/>
            <person name="Kyrpides N.C."/>
        </authorList>
    </citation>
    <scope>NUCLEOTIDE SEQUENCE [LARGE SCALE GENOMIC DNA]</scope>
    <source>
        <strain evidence="2 3">A3</strain>
    </source>
</reference>
<accession>A0A4V2S391</accession>
<evidence type="ECO:0000256" key="1">
    <source>
        <dbReference type="SAM" id="Phobius"/>
    </source>
</evidence>